<dbReference type="RefSeq" id="WP_003431037.1">
    <property type="nucleotide sequence ID" value="NZ_AP025558.1"/>
</dbReference>
<proteinExistence type="predicted"/>
<gene>
    <name evidence="2" type="ORF">KRQ00_000884</name>
</gene>
<dbReference type="EMBL" id="DAEQIJ010000003">
    <property type="protein sequence ID" value="HBH2619150.1"/>
    <property type="molecule type" value="Genomic_DNA"/>
</dbReference>
<evidence type="ECO:0000313" key="2">
    <source>
        <dbReference type="EMBL" id="HBH2619150.1"/>
    </source>
</evidence>
<protein>
    <submittedName>
        <fullName evidence="2">Cyclic lactone autoinducer peptide</fullName>
    </submittedName>
</protein>
<evidence type="ECO:0000256" key="1">
    <source>
        <dbReference type="SAM" id="SignalP"/>
    </source>
</evidence>
<dbReference type="InterPro" id="IPR009229">
    <property type="entry name" value="AgrD"/>
</dbReference>
<feature type="chain" id="PRO_5041153128" evidence="1">
    <location>
        <begin position="25"/>
        <end position="53"/>
    </location>
</feature>
<reference evidence="2" key="2">
    <citation type="submission" date="2021-06" db="EMBL/GenBank/DDBJ databases">
        <authorList>
            <consortium name="NCBI Pathogen Detection Project"/>
        </authorList>
    </citation>
    <scope>NUCLEOTIDE SEQUENCE</scope>
    <source>
        <strain evidence="2">Clostridioides</strain>
    </source>
</reference>
<accession>A0A9P3YPI0</accession>
<comment type="caution">
    <text evidence="2">The sequence shown here is derived from an EMBL/GenBank/DDBJ whole genome shotgun (WGS) entry which is preliminary data.</text>
</comment>
<dbReference type="AlphaFoldDB" id="A0A9P3YPI0"/>
<dbReference type="NCBIfam" id="TIGR04223">
    <property type="entry name" value="quorum_AgrD"/>
    <property type="match status" value="1"/>
</dbReference>
<evidence type="ECO:0000313" key="3">
    <source>
        <dbReference type="Proteomes" id="UP000879542"/>
    </source>
</evidence>
<dbReference type="Proteomes" id="UP000879542">
    <property type="component" value="Unassembled WGS sequence"/>
</dbReference>
<keyword evidence="1" id="KW-0732">Signal</keyword>
<name>A0A9P3YPI0_CLODI</name>
<sequence length="53" mass="6101">MKKILYNFMKACGVLAMFVAFLSANTTSLWHVYQPKTPEKLKNSKNHQKEGNN</sequence>
<organism evidence="2 3">
    <name type="scientific">Clostridioides difficile</name>
    <name type="common">Peptoclostridium difficile</name>
    <dbReference type="NCBI Taxonomy" id="1496"/>
    <lineage>
        <taxon>Bacteria</taxon>
        <taxon>Bacillati</taxon>
        <taxon>Bacillota</taxon>
        <taxon>Clostridia</taxon>
        <taxon>Peptostreptococcales</taxon>
        <taxon>Peptostreptococcaceae</taxon>
        <taxon>Clostridioides</taxon>
    </lineage>
</organism>
<reference evidence="2" key="1">
    <citation type="journal article" date="2018" name="Genome Biol.">
        <title>SKESA: strategic k-mer extension for scrupulous assemblies.</title>
        <authorList>
            <person name="Souvorov A."/>
            <person name="Agarwala R."/>
            <person name="Lipman D.J."/>
        </authorList>
    </citation>
    <scope>NUCLEOTIDE SEQUENCE</scope>
    <source>
        <strain evidence="2">Clostridioides</strain>
    </source>
</reference>
<feature type="signal peptide" evidence="1">
    <location>
        <begin position="1"/>
        <end position="24"/>
    </location>
</feature>